<evidence type="ECO:0000259" key="1">
    <source>
        <dbReference type="Pfam" id="PF12770"/>
    </source>
</evidence>
<proteinExistence type="predicted"/>
<name>A0ABU5TXM4_9CYAN</name>
<sequence length="66" mass="7362">MTEVKADFNNFSPSPKVLSLARAVMVSLWKVSDGGTQVLMNVFYNSLQQGYSAHRSITNRSTGFNY</sequence>
<reference evidence="2 3" key="1">
    <citation type="submission" date="2023-12" db="EMBL/GenBank/DDBJ databases">
        <title>Baltic Sea Cyanobacteria.</title>
        <authorList>
            <person name="Delbaje E."/>
            <person name="Fewer D.P."/>
            <person name="Shishido T.K."/>
        </authorList>
    </citation>
    <scope>NUCLEOTIDE SEQUENCE [LARGE SCALE GENOMIC DNA]</scope>
    <source>
        <strain evidence="2 3">CCNP 1315</strain>
    </source>
</reference>
<dbReference type="RefSeq" id="WP_152964882.1">
    <property type="nucleotide sequence ID" value="NZ_JAYGHT010000032.1"/>
</dbReference>
<feature type="domain" description="CHAT" evidence="1">
    <location>
        <begin position="21"/>
        <end position="54"/>
    </location>
</feature>
<dbReference type="Proteomes" id="UP001301728">
    <property type="component" value="Unassembled WGS sequence"/>
</dbReference>
<accession>A0ABU5TXM4</accession>
<gene>
    <name evidence="2" type="ORF">VB854_10965</name>
</gene>
<comment type="caution">
    <text evidence="2">The sequence shown here is derived from an EMBL/GenBank/DDBJ whole genome shotgun (WGS) entry which is preliminary data.</text>
</comment>
<dbReference type="InterPro" id="IPR024983">
    <property type="entry name" value="CHAT_dom"/>
</dbReference>
<dbReference type="EMBL" id="JAYGHT010000032">
    <property type="protein sequence ID" value="MEA5519465.1"/>
    <property type="molecule type" value="Genomic_DNA"/>
</dbReference>
<evidence type="ECO:0000313" key="3">
    <source>
        <dbReference type="Proteomes" id="UP001301728"/>
    </source>
</evidence>
<dbReference type="Pfam" id="PF12770">
    <property type="entry name" value="CHAT"/>
    <property type="match status" value="1"/>
</dbReference>
<protein>
    <submittedName>
        <fullName evidence="2">CHAT domain-containing protein</fullName>
    </submittedName>
</protein>
<evidence type="ECO:0000313" key="2">
    <source>
        <dbReference type="EMBL" id="MEA5519465.1"/>
    </source>
</evidence>
<organism evidence="2 3">
    <name type="scientific">Limnoraphis robusta CCNP1315</name>
    <dbReference type="NCBI Taxonomy" id="3110306"/>
    <lineage>
        <taxon>Bacteria</taxon>
        <taxon>Bacillati</taxon>
        <taxon>Cyanobacteriota</taxon>
        <taxon>Cyanophyceae</taxon>
        <taxon>Oscillatoriophycideae</taxon>
        <taxon>Oscillatoriales</taxon>
        <taxon>Sirenicapillariaceae</taxon>
        <taxon>Limnoraphis</taxon>
    </lineage>
</organism>
<keyword evidence="3" id="KW-1185">Reference proteome</keyword>